<organism evidence="1 2">
    <name type="scientific">Streptomyces rubradiris</name>
    <name type="common">Streptomyces achromogenes subsp. rubradiris</name>
    <dbReference type="NCBI Taxonomy" id="285531"/>
    <lineage>
        <taxon>Bacteria</taxon>
        <taxon>Bacillati</taxon>
        <taxon>Actinomycetota</taxon>
        <taxon>Actinomycetes</taxon>
        <taxon>Kitasatosporales</taxon>
        <taxon>Streptomycetaceae</taxon>
        <taxon>Streptomyces</taxon>
    </lineage>
</organism>
<sequence>MTAALHFASFVGKAHGSVHSGEGAQYNFYFQSTEEWLRDQARRRPRSVAEEDRRHLHERFVAPPGMQHARDLLRAEHTVLVRGHSGSGRRAAALMLLHELPAREGTLHELPDTSDDTAGPPLDGRDVGRGDRLLLDLSEADETRYIAVQNALSDFRSSVAANDAYLVVVLPHHLGYLLRGDLRYLMAEISRPSARRVLATHLRCAGIHPSEALLGGAELASFLARAPLRDVAALADRINRLRMASPADRGFPDWLKQALREQHDQTERVAADFSAAQNGRHRALQLAVAMFHEATPDMVLYAANGLLGLLSHPPDPAPRLEQADLYAELAAVHAETGPDGRVRFAVDGYDRAVRQHFWTFLPDIRRELRDWLMRQAANPALDAAVRREAVNRFAHEALRVARPEDLAWLAQQWTASRAPAWLIPEAARALVLGLEDDRHGRFFRQRIYDWATSDDTSVHFLRVLIMVCSQTMARSHPDQALVRLHHLARRSHEGVRWEARKAMIQLSAADDRLYQLMLERLAAGVGQRSSQADLDVFRALPDPVRLIGRRSVRHALAACWAGLLSGSADWPAHLCLWLEAGETAAERDLVARVLAAACTQETQLFGRLYRVALDWVRIRPEPSRADMASRLLLAINEAQGIHAYVRTA</sequence>
<name>A0ABQ3R5M1_STRRR</name>
<dbReference type="RefSeq" id="WP_189996309.1">
    <property type="nucleotide sequence ID" value="NZ_BNCB01000009.1"/>
</dbReference>
<reference evidence="2" key="1">
    <citation type="submission" date="2023-07" db="EMBL/GenBank/DDBJ databases">
        <title>Whole genome shotgun sequence of Streptomyces achromogenes subsp. rubradiris NBRC 14000.</title>
        <authorList>
            <person name="Komaki H."/>
            <person name="Tamura T."/>
        </authorList>
    </citation>
    <scope>NUCLEOTIDE SEQUENCE [LARGE SCALE GENOMIC DNA]</scope>
    <source>
        <strain evidence="2">NBRC 14000</strain>
    </source>
</reference>
<evidence type="ECO:0008006" key="3">
    <source>
        <dbReference type="Google" id="ProtNLM"/>
    </source>
</evidence>
<keyword evidence="2" id="KW-1185">Reference proteome</keyword>
<gene>
    <name evidence="1" type="ORF">Srubr_09970</name>
</gene>
<dbReference type="Proteomes" id="UP000646738">
    <property type="component" value="Unassembled WGS sequence"/>
</dbReference>
<evidence type="ECO:0000313" key="2">
    <source>
        <dbReference type="Proteomes" id="UP000646738"/>
    </source>
</evidence>
<proteinExistence type="predicted"/>
<accession>A0ABQ3R5M1</accession>
<dbReference type="EMBL" id="BNEA01000001">
    <property type="protein sequence ID" value="GHI51151.1"/>
    <property type="molecule type" value="Genomic_DNA"/>
</dbReference>
<comment type="caution">
    <text evidence="1">The sequence shown here is derived from an EMBL/GenBank/DDBJ whole genome shotgun (WGS) entry which is preliminary data.</text>
</comment>
<protein>
    <recommendedName>
        <fullName evidence="3">ABC transporter substrate-binding protein</fullName>
    </recommendedName>
</protein>
<evidence type="ECO:0000313" key="1">
    <source>
        <dbReference type="EMBL" id="GHI51151.1"/>
    </source>
</evidence>